<organism evidence="1 2">
    <name type="scientific">Rattus norvegicus</name>
    <name type="common">Rat</name>
    <dbReference type="NCBI Taxonomy" id="10116"/>
    <lineage>
        <taxon>Eukaryota</taxon>
        <taxon>Metazoa</taxon>
        <taxon>Chordata</taxon>
        <taxon>Craniata</taxon>
        <taxon>Vertebrata</taxon>
        <taxon>Euteleostomi</taxon>
        <taxon>Mammalia</taxon>
        <taxon>Eutheria</taxon>
        <taxon>Euarchontoglires</taxon>
        <taxon>Glires</taxon>
        <taxon>Rodentia</taxon>
        <taxon>Myomorpha</taxon>
        <taxon>Muroidea</taxon>
        <taxon>Muridae</taxon>
        <taxon>Murinae</taxon>
        <taxon>Rattus</taxon>
    </lineage>
</organism>
<gene>
    <name evidence="1" type="primary">RGD1563607_predicted</name>
    <name evidence="1" type="ORF">rCG_62026</name>
</gene>
<protein>
    <submittedName>
        <fullName evidence="1">Similar to centromere protein A (Predicted), isoform CRA_a</fullName>
    </submittedName>
</protein>
<sequence>MCIFYPVSLYFLNIREKFLSKMLESVVWKALAVPPAIQMSAFQIALTLPVSKHGAFQNLSSVTYTVFSSFPSRLGLESNVLYMPNMDCNVELHPQPEIYSLSGSYQ</sequence>
<accession>A6HAC6</accession>
<dbReference type="EMBL" id="CH473947">
    <property type="protein sequence ID" value="EDM02981.1"/>
    <property type="molecule type" value="Genomic_DNA"/>
</dbReference>
<evidence type="ECO:0000313" key="2">
    <source>
        <dbReference type="Proteomes" id="UP000234681"/>
    </source>
</evidence>
<dbReference type="AlphaFoldDB" id="A6HAC6"/>
<name>A6HAC6_RAT</name>
<reference evidence="2" key="1">
    <citation type="submission" date="2005-09" db="EMBL/GenBank/DDBJ databases">
        <authorList>
            <person name="Mural R.J."/>
            <person name="Li P.W."/>
            <person name="Adams M.D."/>
            <person name="Amanatides P.G."/>
            <person name="Baden-Tillson H."/>
            <person name="Barnstead M."/>
            <person name="Chin S.H."/>
            <person name="Dew I."/>
            <person name="Evans C.A."/>
            <person name="Ferriera S."/>
            <person name="Flanigan M."/>
            <person name="Fosler C."/>
            <person name="Glodek A."/>
            <person name="Gu Z."/>
            <person name="Holt R.A."/>
            <person name="Jennings D."/>
            <person name="Kraft C.L."/>
            <person name="Lu F."/>
            <person name="Nguyen T."/>
            <person name="Nusskern D.R."/>
            <person name="Pfannkoch C.M."/>
            <person name="Sitter C."/>
            <person name="Sutton G.G."/>
            <person name="Venter J.C."/>
            <person name="Wang Z."/>
            <person name="Woodage T."/>
            <person name="Zheng X.H."/>
            <person name="Zhong F."/>
        </authorList>
    </citation>
    <scope>NUCLEOTIDE SEQUENCE [LARGE SCALE GENOMIC DNA]</scope>
    <source>
        <strain>BN</strain>
        <strain evidence="2">Sprague-Dawley</strain>
    </source>
</reference>
<evidence type="ECO:0000313" key="1">
    <source>
        <dbReference type="EMBL" id="EDM02981.1"/>
    </source>
</evidence>
<dbReference type="Proteomes" id="UP000234681">
    <property type="component" value="Chromosome 6"/>
</dbReference>
<proteinExistence type="predicted"/>